<evidence type="ECO:0000313" key="1">
    <source>
        <dbReference type="EMBL" id="QLG72935.1"/>
    </source>
</evidence>
<dbReference type="GeneID" id="59236677"/>
<dbReference type="GO" id="GO:0004034">
    <property type="term" value="F:aldose 1-epimerase activity"/>
    <property type="evidence" value="ECO:0007669"/>
    <property type="project" value="TreeGrafter"/>
</dbReference>
<dbReference type="Gene3D" id="2.70.98.10">
    <property type="match status" value="1"/>
</dbReference>
<dbReference type="InterPro" id="IPR014718">
    <property type="entry name" value="GH-type_carb-bd"/>
</dbReference>
<dbReference type="PANTHER" id="PTHR10091">
    <property type="entry name" value="ALDOSE-1-EPIMERASE"/>
    <property type="match status" value="1"/>
</dbReference>
<dbReference type="AlphaFoldDB" id="A0A7H9B2P4"/>
<dbReference type="SUPFAM" id="SSF74650">
    <property type="entry name" value="Galactose mutarotase-like"/>
    <property type="match status" value="1"/>
</dbReference>
<dbReference type="RefSeq" id="XP_037144662.1">
    <property type="nucleotide sequence ID" value="XM_037288767.1"/>
</dbReference>
<dbReference type="GO" id="GO:0033499">
    <property type="term" value="P:galactose catabolic process via UDP-galactose, Leloir pathway"/>
    <property type="evidence" value="ECO:0007669"/>
    <property type="project" value="TreeGrafter"/>
</dbReference>
<dbReference type="GO" id="GO:0006006">
    <property type="term" value="P:glucose metabolic process"/>
    <property type="evidence" value="ECO:0007669"/>
    <property type="project" value="TreeGrafter"/>
</dbReference>
<evidence type="ECO:0008006" key="3">
    <source>
        <dbReference type="Google" id="ProtNLM"/>
    </source>
</evidence>
<dbReference type="PANTHER" id="PTHR10091:SF0">
    <property type="entry name" value="GALACTOSE MUTAROTASE"/>
    <property type="match status" value="1"/>
</dbReference>
<organism evidence="1 2">
    <name type="scientific">Zygotorulaspora mrakii</name>
    <name type="common">Zygosaccharomyces mrakii</name>
    <dbReference type="NCBI Taxonomy" id="42260"/>
    <lineage>
        <taxon>Eukaryota</taxon>
        <taxon>Fungi</taxon>
        <taxon>Dikarya</taxon>
        <taxon>Ascomycota</taxon>
        <taxon>Saccharomycotina</taxon>
        <taxon>Saccharomycetes</taxon>
        <taxon>Saccharomycetales</taxon>
        <taxon>Saccharomycetaceae</taxon>
        <taxon>Zygotorulaspora</taxon>
    </lineage>
</organism>
<dbReference type="KEGG" id="zmk:HG535_0E00190"/>
<dbReference type="Pfam" id="PF01263">
    <property type="entry name" value="Aldose_epim"/>
    <property type="match status" value="1"/>
</dbReference>
<accession>A0A7H9B2P4</accession>
<evidence type="ECO:0000313" key="2">
    <source>
        <dbReference type="Proteomes" id="UP000509704"/>
    </source>
</evidence>
<dbReference type="InterPro" id="IPR008183">
    <property type="entry name" value="Aldose_1/G6P_1-epimerase"/>
</dbReference>
<dbReference type="InterPro" id="IPR011013">
    <property type="entry name" value="Gal_mutarotase_sf_dom"/>
</dbReference>
<reference evidence="1 2" key="1">
    <citation type="submission" date="2020-07" db="EMBL/GenBank/DDBJ databases">
        <title>The yeast mating-type switching endonuclease HO is a domesticated member of an unorthodox homing genetic element family.</title>
        <authorList>
            <person name="Coughlan A.Y."/>
            <person name="Lombardi L."/>
            <person name="Braun-Galleani S."/>
            <person name="Martos A.R."/>
            <person name="Galeote V."/>
            <person name="Bigey F."/>
            <person name="Dequin S."/>
            <person name="Byrne K.P."/>
            <person name="Wolfe K.H."/>
        </authorList>
    </citation>
    <scope>NUCLEOTIDE SEQUENCE [LARGE SCALE GENOMIC DNA]</scope>
    <source>
        <strain evidence="1 2">NRRL Y-6702</strain>
    </source>
</reference>
<gene>
    <name evidence="1" type="ORF">HG535_0E00190</name>
</gene>
<dbReference type="Proteomes" id="UP000509704">
    <property type="component" value="Chromosome 5"/>
</dbReference>
<sequence length="336" mass="37370">MGEDAFIIVGDAKRFQATISKVGATLVDLKVNNQSVVLGYPEIGDYLSDGGNYLGAIVGRYANRIYKGVYNLQDGPHTLTVNNCGNANHSSISSFHRKTYKESLLKAKDGNVYVVELLLFDDHSRTNEYPGDLEVTVKYTLNVDELTLDMEYRAELINGDATPINMTNHTYFNLNKAKGSSITGTAVKLCSNKSLEVSDGALIPTGKIIERNVSTFASDHPTVLGSEGPHYDNCFVVDENKDLHTTDSVSVNSLAHIFTAYHPESKISLDVSTTEPSFVFYTGDNLFGEFEPRSGFCVEQGRYIDAINRDEWRDCVLLKQGEVYTTKTQYRFKFNQ</sequence>
<dbReference type="OrthoDB" id="9402762at2759"/>
<dbReference type="InterPro" id="IPR018052">
    <property type="entry name" value="Ald1_epimerase_CS"/>
</dbReference>
<protein>
    <recommendedName>
        <fullName evidence="3">Aldose 1-epimerase</fullName>
    </recommendedName>
</protein>
<proteinExistence type="predicted"/>
<keyword evidence="2" id="KW-1185">Reference proteome</keyword>
<name>A0A7H9B2P4_ZYGMR</name>
<dbReference type="EMBL" id="CP058608">
    <property type="protein sequence ID" value="QLG72935.1"/>
    <property type="molecule type" value="Genomic_DNA"/>
</dbReference>
<dbReference type="PROSITE" id="PS00545">
    <property type="entry name" value="ALDOSE_1_EPIMERASE"/>
    <property type="match status" value="1"/>
</dbReference>
<dbReference type="GO" id="GO:0030246">
    <property type="term" value="F:carbohydrate binding"/>
    <property type="evidence" value="ECO:0007669"/>
    <property type="project" value="InterPro"/>
</dbReference>